<feature type="compositionally biased region" description="Polar residues" evidence="3">
    <location>
        <begin position="1245"/>
        <end position="1255"/>
    </location>
</feature>
<feature type="compositionally biased region" description="Polar residues" evidence="3">
    <location>
        <begin position="339"/>
        <end position="349"/>
    </location>
</feature>
<feature type="compositionally biased region" description="Basic and acidic residues" evidence="3">
    <location>
        <begin position="1228"/>
        <end position="1244"/>
    </location>
</feature>
<proteinExistence type="predicted"/>
<evidence type="ECO:0000259" key="4">
    <source>
        <dbReference type="PROSITE" id="PS50507"/>
    </source>
</evidence>
<dbReference type="SUPFAM" id="SSF56672">
    <property type="entry name" value="DNA/RNA polymerases"/>
    <property type="match status" value="1"/>
</dbReference>
<keyword evidence="5" id="KW-0808">Transferase</keyword>
<keyword evidence="5" id="KW-0696">RNA-directed RNA polymerase</keyword>
<dbReference type="PROSITE" id="PS50507">
    <property type="entry name" value="RDRP_SSRNA_POS"/>
    <property type="match status" value="1"/>
</dbReference>
<organism evidence="5">
    <name type="scientific">uncultured virus</name>
    <dbReference type="NCBI Taxonomy" id="340016"/>
    <lineage>
        <taxon>Viruses</taxon>
        <taxon>environmental samples</taxon>
    </lineage>
</organism>
<dbReference type="InterPro" id="IPR043502">
    <property type="entry name" value="DNA/RNA_pol_sf"/>
</dbReference>
<feature type="compositionally biased region" description="Low complexity" evidence="3">
    <location>
        <begin position="1709"/>
        <end position="1727"/>
    </location>
</feature>
<evidence type="ECO:0000256" key="1">
    <source>
        <dbReference type="ARBA" id="ARBA00022840"/>
    </source>
</evidence>
<dbReference type="Gene3D" id="2.60.120.20">
    <property type="match status" value="1"/>
</dbReference>
<sequence length="1809" mass="197655">MSTSISMSDGTLNAVAPDGYNIGNQSTFTKNYCAALQGDQGSLFPPEKPSSRSASSTGIANGSDDEYKTPLSLETVERHNPDTFSHSLPTPLTSQPPRYSSHGEQVSYKYIPQRQATKNADYLNDGETTLPVSNPDAAIENINRKIEQVRLKEQIHQASQDERREPKRPGAILPNYYSPLDIDEDCPTPTETSSNPTIVRAYHTLKHFNLPIRLERGKGPTIAVDLITHTGLNRYDPDTLVTARNKIRSLYEHTSQIEDRVVLRHAYKRLSKALRRNAAIKCNNVSPPQSPSGSFPYRRINTPTSPSTSEKSTPKSQPNSPLSDRSKSPTHRGRHDTGGVTTKRTNQTRSSKRNWFRPLTGQSAQDAIDQSPACADNTRPMDDPRALRDERVRATQLIESPVPTVELDTSCLVNIGGRDHNVRFVDYDIELPSAFGLTDYHDSAYIHRILGAALSGPGFGTLTRVTLPEGLVEALLPDFAHEIDYCNLPLIKVVSIHAMSLTRPLKLNAKQQHDAVFYGPIVALMENARIRQQVRRAISGAHVNSLVIATSIMVGLLAGLVVKNADTAAISAGNYLLSKTSAEMRIPAFHLPTKYLSILTMVCATSLSLYSLASSQSMLSYTPRCRSTLVKPLRGSNAPKTVISNPRKGAEAEIPSQPERDPEGSFRDAIPGGISCPIYKPVFYSGNLNNETEAINKRVLSPIIDEDPALGDELIQFVRDNIQQLFGPGIQLEAIPFERWLQQCGSQPSARAKYLKAYQELTAEGNFEQPKFSDKQWEKLCTKSAFNKIELSVNVTPGSQPAKAPRLVEGCSPKMTILTAPWFSALLGVLKKKWNHESPIFMAIGSDPRTVGEYIAHPPDNWLIDEDDVSNWDSCVQRSNLLVCEIVLKHFHAPAHVVEFFTRNYYKRGVTKSGIKYKCPWRIGSGEAWTAVFNSIINAVDHMFIFCRQRSLTPRQAINDIRMVVTGDDNTLRYAGTRINWKTEMARLGFKSTCKAVKSLTSTEFCSSRVYPVQNGHIMMYKFGRMLCKGGYSLNAHNTKEAIAFARGGALSVFDISRACPPWAAYVDTILRLTAGVTAKTERSYNGGLDLRGEFVATDESWAALHEIYGWTKTKQKEWENALSDVKTLPFEFDHPYMKLFIDRDYDGEHLIASDADLSLSCYFNDAVESDIPDQNENTESNGEEIYAKQNTTQRFELPRFSLFHSGLLLNPVGTLFSAAFSTVKHGLQKEHSEQHNDREEFSSHEPTNNVEPPSYSWSISSRVRNAIAHATNGNTSYDVPYLDRVFNTVASAQGCTKDGSRWLRLAADPFHDTNKPIVGFPDGRNSSSIPELIKASIPIAASSATSGSFDVWFIQYPLAQTASLIPYFATAGNTSGTFEAYEASSATNLYCLSVYIVPTGASINYATQAPSYSYVIPSSFLTSSYRVIAGGMEVYNTTPELYISGTTTVFMVPVAPRSDSSTGTVISENGSVGSYLASNFAFLDAPPASLSAAMLLEGTRQWLSRDGAYVPLRLNAEDITVTSSAGSGPKTLGTRLLLDLSPNANGGTSIYGPNIIGINSANLPTGTAYTAFVGSPPDPISCNITGCIMSGVSAQSTFNLELKYYIELFPDNSNDQLLVLASPSPALDINAIELYGRMMKTLPIGVPVCENGFGDWFNDAVSTVSGWVSSAANAVATVAGVIPHPKAQAISLAANTVSSTANRVGSLASTQSSSNAAVSSLSNAPSRPGPRPVPAAAARKPTLSSGAGPPTEVITSLKNATAKAAKKSRIPIMREYTTASKSKKAENDLEQDAERALKRATKSIARLR</sequence>
<dbReference type="EMBL" id="JQ756122">
    <property type="protein sequence ID" value="AFE55712.1"/>
    <property type="molecule type" value="Genomic_RNA"/>
</dbReference>
<feature type="region of interest" description="Disordered" evidence="3">
    <location>
        <begin position="1776"/>
        <end position="1795"/>
    </location>
</feature>
<feature type="region of interest" description="Disordered" evidence="3">
    <location>
        <begin position="153"/>
        <end position="181"/>
    </location>
</feature>
<feature type="compositionally biased region" description="Polar residues" evidence="3">
    <location>
        <begin position="51"/>
        <end position="60"/>
    </location>
</feature>
<feature type="compositionally biased region" description="Polar residues" evidence="3">
    <location>
        <begin position="82"/>
        <end position="104"/>
    </location>
</feature>
<feature type="region of interest" description="Disordered" evidence="3">
    <location>
        <begin position="1706"/>
        <end position="1754"/>
    </location>
</feature>
<accession>H9EJ04</accession>
<dbReference type="Gene3D" id="3.30.70.270">
    <property type="match status" value="1"/>
</dbReference>
<feature type="compositionally biased region" description="Basic and acidic residues" evidence="3">
    <location>
        <begin position="153"/>
        <end position="168"/>
    </location>
</feature>
<protein>
    <submittedName>
        <fullName evidence="5">RNA-dependent RNA polymerase</fullName>
    </submittedName>
</protein>
<feature type="region of interest" description="Disordered" evidence="3">
    <location>
        <begin position="40"/>
        <end position="67"/>
    </location>
</feature>
<feature type="region of interest" description="Disordered" evidence="3">
    <location>
        <begin position="1228"/>
        <end position="1255"/>
    </location>
</feature>
<keyword evidence="1" id="KW-0067">ATP-binding</keyword>
<feature type="domain" description="RdRp catalytic" evidence="4">
    <location>
        <begin position="862"/>
        <end position="982"/>
    </location>
</feature>
<dbReference type="GO" id="GO:0039694">
    <property type="term" value="P:viral RNA genome replication"/>
    <property type="evidence" value="ECO:0007669"/>
    <property type="project" value="InterPro"/>
</dbReference>
<feature type="compositionally biased region" description="Low complexity" evidence="3">
    <location>
        <begin position="302"/>
        <end position="318"/>
    </location>
</feature>
<dbReference type="InterPro" id="IPR043128">
    <property type="entry name" value="Rev_trsase/Diguanyl_cyclase"/>
</dbReference>
<evidence type="ECO:0000256" key="3">
    <source>
        <dbReference type="SAM" id="MobiDB-lite"/>
    </source>
</evidence>
<feature type="compositionally biased region" description="Basic and acidic residues" evidence="3">
    <location>
        <begin position="1784"/>
        <end position="1795"/>
    </location>
</feature>
<evidence type="ECO:0000256" key="2">
    <source>
        <dbReference type="ARBA" id="ARBA00022953"/>
    </source>
</evidence>
<dbReference type="GO" id="GO:0005524">
    <property type="term" value="F:ATP binding"/>
    <property type="evidence" value="ECO:0007669"/>
    <property type="project" value="UniProtKB-KW"/>
</dbReference>
<dbReference type="GO" id="GO:0003723">
    <property type="term" value="F:RNA binding"/>
    <property type="evidence" value="ECO:0007669"/>
    <property type="project" value="InterPro"/>
</dbReference>
<name>H9EJ04_9VIRU</name>
<keyword evidence="1" id="KW-0547">Nucleotide-binding</keyword>
<evidence type="ECO:0000313" key="5">
    <source>
        <dbReference type="EMBL" id="AFE55712.1"/>
    </source>
</evidence>
<keyword evidence="2" id="KW-0693">Viral RNA replication</keyword>
<feature type="compositionally biased region" description="Polar residues" evidence="3">
    <location>
        <begin position="283"/>
        <end position="293"/>
    </location>
</feature>
<dbReference type="GO" id="GO:0003968">
    <property type="term" value="F:RNA-directed RNA polymerase activity"/>
    <property type="evidence" value="ECO:0007669"/>
    <property type="project" value="UniProtKB-KW"/>
</dbReference>
<feature type="region of interest" description="Disordered" evidence="3">
    <location>
        <begin position="640"/>
        <end position="667"/>
    </location>
</feature>
<dbReference type="InterPro" id="IPR007094">
    <property type="entry name" value="RNA-dir_pol_PSvirus"/>
</dbReference>
<dbReference type="InterPro" id="IPR029053">
    <property type="entry name" value="Viral_coat"/>
</dbReference>
<feature type="non-terminal residue" evidence="5">
    <location>
        <position position="1809"/>
    </location>
</feature>
<keyword evidence="5" id="KW-0548">Nucleotidyltransferase</keyword>
<reference evidence="5" key="1">
    <citation type="journal article" date="2012" name="J. Virol.">
        <title>Identification of novel positive-strand RNA viruses by metagenomic analysis of archaea-dominated yellowstone hot springs.</title>
        <authorList>
            <person name="Bolduc B."/>
            <person name="Shaughnessy D.P."/>
            <person name="Wolf Y.I."/>
            <person name="Koonin E.V."/>
            <person name="Roberto F.F."/>
            <person name="Young M."/>
        </authorList>
    </citation>
    <scope>NUCLEOTIDE SEQUENCE</scope>
</reference>
<dbReference type="Pfam" id="PF00680">
    <property type="entry name" value="RdRP_1"/>
    <property type="match status" value="1"/>
</dbReference>
<dbReference type="InterPro" id="IPR001205">
    <property type="entry name" value="RNA-dir_pol_C"/>
</dbReference>
<feature type="region of interest" description="Disordered" evidence="3">
    <location>
        <begin position="80"/>
        <end position="104"/>
    </location>
</feature>
<feature type="region of interest" description="Disordered" evidence="3">
    <location>
        <begin position="281"/>
        <end position="383"/>
    </location>
</feature>
<dbReference type="GO" id="GO:0006351">
    <property type="term" value="P:DNA-templated transcription"/>
    <property type="evidence" value="ECO:0007669"/>
    <property type="project" value="InterPro"/>
</dbReference>